<dbReference type="EC" id="3.4.24.-" evidence="4"/>
<evidence type="ECO:0000256" key="2">
    <source>
        <dbReference type="ARBA" id="ARBA00022840"/>
    </source>
</evidence>
<accession>A0A0S2I4W8</accession>
<sequence>MQTQNHILEVIADVHDQSKDSQLKPEFFEKIKPQLQILSKYFNTSPIEAFFLATIFSLNYEEHYVDFGTLKDFFNCNSHKVLAYQEVFDNLRHRNLIKMMKDHDSRRRLNSFDFLINDELADSIIRGKKAPEFEPVVINNPIMLLEAVYKLEEDFEKDEIDRYELKSNFMQLLDEHKKLPIINKINQYKLEDEEKYIFLQTAWQTAIVGTQSVSPSRLLDNWFHSQSVKFVFIQTLIKEASPLIKNDLIAIESNSFIDDLEITISDQGKMLLEESGISMVSKPKQRKNIIMPETISQKKMIYNAAEEEQINRLQASLEPKKLRKIQQKLSQKGLSKGIVVLLHGEPGTGKTETVYQLAKRTGRSIAHVDISNSKSMWYGESEKILKSIFTQYMKIAEAEERFPILLFNEADAILSKRTDVEMSNISRTENTIQNILLEQLENFQGILIATTNLTKNIDPAFERRFLFKIQMHKPTIEARAHIWKMKFPRLKKFHCQTLATQFNFSGGQIDNILKKATMEEVIQGKKPNAKQLEQYCREETLEERIVRKVGFG</sequence>
<evidence type="ECO:0000259" key="3">
    <source>
        <dbReference type="SMART" id="SM00382"/>
    </source>
</evidence>
<dbReference type="Proteomes" id="UP000064893">
    <property type="component" value="Chromosome"/>
</dbReference>
<dbReference type="SMART" id="SM00382">
    <property type="entry name" value="AAA"/>
    <property type="match status" value="1"/>
</dbReference>
<gene>
    <name evidence="4" type="primary">ftsH</name>
    <name evidence="4" type="ORF">L21SP5_03850</name>
</gene>
<protein>
    <submittedName>
        <fullName evidence="4">ATP-dependent zinc metalloprotease FtsH</fullName>
        <ecNumber evidence="4">3.4.24.-</ecNumber>
    </submittedName>
</protein>
<dbReference type="AlphaFoldDB" id="A0A0S2I4W8"/>
<dbReference type="GO" id="GO:0006508">
    <property type="term" value="P:proteolysis"/>
    <property type="evidence" value="ECO:0007669"/>
    <property type="project" value="UniProtKB-KW"/>
</dbReference>
<dbReference type="GO" id="GO:0008237">
    <property type="term" value="F:metallopeptidase activity"/>
    <property type="evidence" value="ECO:0007669"/>
    <property type="project" value="UniProtKB-KW"/>
</dbReference>
<keyword evidence="4" id="KW-0482">Metalloprotease</keyword>
<dbReference type="InterPro" id="IPR003593">
    <property type="entry name" value="AAA+_ATPase"/>
</dbReference>
<dbReference type="RefSeq" id="WP_057954709.1">
    <property type="nucleotide sequence ID" value="NZ_CP013118.1"/>
</dbReference>
<feature type="domain" description="AAA+ ATPase" evidence="3">
    <location>
        <begin position="336"/>
        <end position="475"/>
    </location>
</feature>
<dbReference type="GO" id="GO:0016887">
    <property type="term" value="F:ATP hydrolysis activity"/>
    <property type="evidence" value="ECO:0007669"/>
    <property type="project" value="InterPro"/>
</dbReference>
<dbReference type="InterPro" id="IPR050168">
    <property type="entry name" value="AAA_ATPase_domain"/>
</dbReference>
<keyword evidence="4" id="KW-0645">Protease</keyword>
<organism evidence="4 5">
    <name type="scientific">Salinivirga cyanobacteriivorans</name>
    <dbReference type="NCBI Taxonomy" id="1307839"/>
    <lineage>
        <taxon>Bacteria</taxon>
        <taxon>Pseudomonadati</taxon>
        <taxon>Bacteroidota</taxon>
        <taxon>Bacteroidia</taxon>
        <taxon>Bacteroidales</taxon>
        <taxon>Salinivirgaceae</taxon>
        <taxon>Salinivirga</taxon>
    </lineage>
</organism>
<dbReference type="PATRIC" id="fig|1307839.3.peg.4110"/>
<dbReference type="InterPro" id="IPR003959">
    <property type="entry name" value="ATPase_AAA_core"/>
</dbReference>
<dbReference type="GO" id="GO:0005524">
    <property type="term" value="F:ATP binding"/>
    <property type="evidence" value="ECO:0007669"/>
    <property type="project" value="UniProtKB-KW"/>
</dbReference>
<dbReference type="PANTHER" id="PTHR23077">
    <property type="entry name" value="AAA-FAMILY ATPASE"/>
    <property type="match status" value="1"/>
</dbReference>
<reference evidence="4 5" key="1">
    <citation type="submission" date="2015-11" db="EMBL/GenBank/DDBJ databases">
        <title>Description and complete genome sequence of a novel strain predominating in hypersaline microbial mats and representing a new family of the Bacteriodetes phylum.</title>
        <authorList>
            <person name="Spring S."/>
            <person name="Bunk B."/>
            <person name="Sproer C."/>
            <person name="Klenk H.-P."/>
        </authorList>
    </citation>
    <scope>NUCLEOTIDE SEQUENCE [LARGE SCALE GENOMIC DNA]</scope>
    <source>
        <strain evidence="4 5">L21-Spi-D4</strain>
    </source>
</reference>
<dbReference type="OrthoDB" id="7438987at2"/>
<proteinExistence type="predicted"/>
<name>A0A0S2I4W8_9BACT</name>
<evidence type="ECO:0000313" key="5">
    <source>
        <dbReference type="Proteomes" id="UP000064893"/>
    </source>
</evidence>
<keyword evidence="2" id="KW-0067">ATP-binding</keyword>
<dbReference type="CDD" id="cd19481">
    <property type="entry name" value="RecA-like_protease"/>
    <property type="match status" value="1"/>
</dbReference>
<dbReference type="KEGG" id="blq:L21SP5_03850"/>
<dbReference type="Pfam" id="PF00004">
    <property type="entry name" value="AAA"/>
    <property type="match status" value="1"/>
</dbReference>
<dbReference type="EMBL" id="CP013118">
    <property type="protein sequence ID" value="ALO17443.1"/>
    <property type="molecule type" value="Genomic_DNA"/>
</dbReference>
<keyword evidence="5" id="KW-1185">Reference proteome</keyword>
<evidence type="ECO:0000313" key="4">
    <source>
        <dbReference type="EMBL" id="ALO17443.1"/>
    </source>
</evidence>
<dbReference type="Gene3D" id="3.40.50.300">
    <property type="entry name" value="P-loop containing nucleotide triphosphate hydrolases"/>
    <property type="match status" value="1"/>
</dbReference>
<evidence type="ECO:0000256" key="1">
    <source>
        <dbReference type="ARBA" id="ARBA00022741"/>
    </source>
</evidence>
<dbReference type="PANTHER" id="PTHR23077:SF171">
    <property type="entry name" value="NUCLEAR VALOSIN-CONTAINING PROTEIN-LIKE"/>
    <property type="match status" value="1"/>
</dbReference>
<keyword evidence="1" id="KW-0547">Nucleotide-binding</keyword>
<keyword evidence="4" id="KW-0378">Hydrolase</keyword>
<dbReference type="InterPro" id="IPR027417">
    <property type="entry name" value="P-loop_NTPase"/>
</dbReference>
<dbReference type="SUPFAM" id="SSF52540">
    <property type="entry name" value="P-loop containing nucleoside triphosphate hydrolases"/>
    <property type="match status" value="1"/>
</dbReference>
<dbReference type="STRING" id="1307839.L21SP5_03850"/>